<comment type="caution">
    <text evidence="5">The sequence shown here is derived from an EMBL/GenBank/DDBJ whole genome shotgun (WGS) entry which is preliminary data.</text>
</comment>
<dbReference type="InterPro" id="IPR004482">
    <property type="entry name" value="Mg_chelat-rel"/>
</dbReference>
<keyword evidence="2" id="KW-0547">Nucleotide-binding</keyword>
<keyword evidence="3 5" id="KW-0067">ATP-binding</keyword>
<dbReference type="SUPFAM" id="SSF54211">
    <property type="entry name" value="Ribosomal protein S5 domain 2-like"/>
    <property type="match status" value="1"/>
</dbReference>
<proteinExistence type="inferred from homology"/>
<evidence type="ECO:0000256" key="3">
    <source>
        <dbReference type="ARBA" id="ARBA00022840"/>
    </source>
</evidence>
<dbReference type="SUPFAM" id="SSF52540">
    <property type="entry name" value="P-loop containing nucleoside triphosphate hydrolases"/>
    <property type="match status" value="1"/>
</dbReference>
<dbReference type="PANTHER" id="PTHR32039:SF7">
    <property type="entry name" value="COMPETENCE PROTEIN COMM"/>
    <property type="match status" value="1"/>
</dbReference>
<feature type="domain" description="AAA+ ATPase" evidence="4">
    <location>
        <begin position="213"/>
        <end position="396"/>
    </location>
</feature>
<sequence length="511" mass="56456">MLAKVFSSGIQGIDAYPVEVEVDLARGLPKFNIVGLPDAAVKESKERVTSAIKNSEFDFPVRKITVNLAPADIKKEGSSLDLSIAIGILKASAAIKTDDLSGYTILGELALDGKVRRINGALPIALELKERGVKGLIVPEENAREASVVKELEVFPVKSLLQTAKFLDHELSIEPYKYDLKKALKESSSYEVDFSEVKGQLHVKRALEIAAAGSHNILMIGPPGAGKTMLARRIPTILPDLTLDEAIETTKLHSVAGLLFTHQALVGIRPFRSPHHTISEAGLIGGGRIPRPGEISLSHNGVLFLDELSEFPRHVLESLRQPLEDGLVTISRALTSVTYPARFMLVAAMNPCPCGYFGDPRRECSCTPLEVQKHLNKVSGPLLDRIDIHIEVAGVRREDLLGKGVGEPSPQIKKRVNQARNIQLERFKRTSLYCNVQMNPKHIRRFCSPEKEAQDLLRSAISELGLSARAYHRILKISRTIADLDSKEKINSAHISEALQYRCLDRQLWRR</sequence>
<dbReference type="InterPro" id="IPR000523">
    <property type="entry name" value="Mg_chelatse_chII-like_cat_dom"/>
</dbReference>
<dbReference type="Gene3D" id="3.30.230.10">
    <property type="match status" value="1"/>
</dbReference>
<dbReference type="InterPro" id="IPR020568">
    <property type="entry name" value="Ribosomal_Su5_D2-typ_SF"/>
</dbReference>
<evidence type="ECO:0000313" key="5">
    <source>
        <dbReference type="EMBL" id="TET93165.1"/>
    </source>
</evidence>
<dbReference type="InterPro" id="IPR014721">
    <property type="entry name" value="Ribsml_uS5_D2-typ_fold_subgr"/>
</dbReference>
<dbReference type="GO" id="GO:0005524">
    <property type="term" value="F:ATP binding"/>
    <property type="evidence" value="ECO:0007669"/>
    <property type="project" value="UniProtKB-KW"/>
</dbReference>
<accession>A0A523YNR9</accession>
<dbReference type="InterPro" id="IPR027417">
    <property type="entry name" value="P-loop_NTPase"/>
</dbReference>
<comment type="similarity">
    <text evidence="1">Belongs to the Mg-chelatase subunits D/I family. ComM subfamily.</text>
</comment>
<dbReference type="InterPro" id="IPR045006">
    <property type="entry name" value="CHLI-like"/>
</dbReference>
<dbReference type="InterPro" id="IPR003593">
    <property type="entry name" value="AAA+_ATPase"/>
</dbReference>
<organism evidence="5 6">
    <name type="scientific">Aerophobetes bacterium</name>
    <dbReference type="NCBI Taxonomy" id="2030807"/>
    <lineage>
        <taxon>Bacteria</taxon>
        <taxon>Candidatus Aerophobota</taxon>
    </lineage>
</organism>
<dbReference type="NCBIfam" id="TIGR00368">
    <property type="entry name" value="YifB family Mg chelatase-like AAA ATPase"/>
    <property type="match status" value="1"/>
</dbReference>
<name>A0A523YNR9_UNCAE</name>
<reference evidence="5 6" key="1">
    <citation type="submission" date="2019-03" db="EMBL/GenBank/DDBJ databases">
        <title>Metabolic potential of uncultured bacteria and archaea associated with petroleum seepage in deep-sea sediments.</title>
        <authorList>
            <person name="Dong X."/>
            <person name="Hubert C."/>
        </authorList>
    </citation>
    <scope>NUCLEOTIDE SEQUENCE [LARGE SCALE GENOMIC DNA]</scope>
    <source>
        <strain evidence="5">E29_bin28</strain>
    </source>
</reference>
<dbReference type="AlphaFoldDB" id="A0A523YNR9"/>
<evidence type="ECO:0000313" key="6">
    <source>
        <dbReference type="Proteomes" id="UP000316925"/>
    </source>
</evidence>
<gene>
    <name evidence="5" type="ORF">E3J33_02420</name>
</gene>
<dbReference type="GO" id="GO:0003677">
    <property type="term" value="F:DNA binding"/>
    <property type="evidence" value="ECO:0007669"/>
    <property type="project" value="InterPro"/>
</dbReference>
<dbReference type="PRINTS" id="PR01657">
    <property type="entry name" value="MCMFAMILY"/>
</dbReference>
<dbReference type="Proteomes" id="UP000316925">
    <property type="component" value="Unassembled WGS sequence"/>
</dbReference>
<dbReference type="Pfam" id="PF13541">
    <property type="entry name" value="ChlI"/>
    <property type="match status" value="1"/>
</dbReference>
<dbReference type="InterPro" id="IPR001208">
    <property type="entry name" value="MCM_dom"/>
</dbReference>
<dbReference type="SMART" id="SM00382">
    <property type="entry name" value="AAA"/>
    <property type="match status" value="1"/>
</dbReference>
<dbReference type="Gene3D" id="3.40.50.300">
    <property type="entry name" value="P-loop containing nucleotide triphosphate hydrolases"/>
    <property type="match status" value="1"/>
</dbReference>
<dbReference type="EMBL" id="SOIJ01000139">
    <property type="protein sequence ID" value="TET93165.1"/>
    <property type="molecule type" value="Genomic_DNA"/>
</dbReference>
<dbReference type="PANTHER" id="PTHR32039">
    <property type="entry name" value="MAGNESIUM-CHELATASE SUBUNIT CHLI"/>
    <property type="match status" value="1"/>
</dbReference>
<evidence type="ECO:0000256" key="1">
    <source>
        <dbReference type="ARBA" id="ARBA00006354"/>
    </source>
</evidence>
<evidence type="ECO:0000256" key="2">
    <source>
        <dbReference type="ARBA" id="ARBA00022741"/>
    </source>
</evidence>
<dbReference type="Pfam" id="PF13335">
    <property type="entry name" value="Mg_chelatase_C"/>
    <property type="match status" value="1"/>
</dbReference>
<evidence type="ECO:0000259" key="4">
    <source>
        <dbReference type="SMART" id="SM00382"/>
    </source>
</evidence>
<dbReference type="InterPro" id="IPR025158">
    <property type="entry name" value="Mg_chelat-rel_C"/>
</dbReference>
<protein>
    <submittedName>
        <fullName evidence="5">ATP-binding protein</fullName>
    </submittedName>
</protein>
<dbReference type="Pfam" id="PF01078">
    <property type="entry name" value="Mg_chelatase"/>
    <property type="match status" value="1"/>
</dbReference>